<dbReference type="Pfam" id="PF00106">
    <property type="entry name" value="adh_short"/>
    <property type="match status" value="1"/>
</dbReference>
<organism evidence="3 4">
    <name type="scientific">Kluyveromyces dobzhanskii CBS 2104</name>
    <dbReference type="NCBI Taxonomy" id="1427455"/>
    <lineage>
        <taxon>Eukaryota</taxon>
        <taxon>Fungi</taxon>
        <taxon>Dikarya</taxon>
        <taxon>Ascomycota</taxon>
        <taxon>Saccharomycotina</taxon>
        <taxon>Saccharomycetes</taxon>
        <taxon>Saccharomycetales</taxon>
        <taxon>Saccharomycetaceae</taxon>
        <taxon>Kluyveromyces</taxon>
    </lineage>
</organism>
<proteinExistence type="inferred from homology"/>
<evidence type="ECO:0000256" key="2">
    <source>
        <dbReference type="ARBA" id="ARBA00023002"/>
    </source>
</evidence>
<reference evidence="3 4" key="1">
    <citation type="submission" date="2014-03" db="EMBL/GenBank/DDBJ databases">
        <title>The genome of Kluyveromyces dobzhanskii.</title>
        <authorList>
            <person name="Nystedt B."/>
            <person name="Astrom S."/>
        </authorList>
    </citation>
    <scope>NUCLEOTIDE SEQUENCE [LARGE SCALE GENOMIC DNA]</scope>
    <source>
        <strain evidence="3 4">CBS 2104</strain>
    </source>
</reference>
<dbReference type="Gene3D" id="3.40.50.720">
    <property type="entry name" value="NAD(P)-binding Rossmann-like Domain"/>
    <property type="match status" value="1"/>
</dbReference>
<sequence>MSIIVKRTANNGKLVIAGDLGRRVAFIQHHHMNYLASNEKTANFFQAIDNLLTPVVGLPLNPQKDIVVITGGAKGVGSHLAAKFDSLNYKTIIIDKRYPLELKSPHNVSFYECDISDFELTRLILDDITVRFGQITVLIDAISLKSFADTDLKGTVGLKKLMRTVYAGSLNVIQHILPRMIVHDRGYIVDIASIEGKVTTKGRSLYGSIQATKFKLMQQTELTLKKYFHRNHFASNGRVRCLLVVSSEELNGEVSVDTNLAEVVFSSILHNRQGVRAMSIGTHFKLSLRELDWHWYQCFKYLSLQN</sequence>
<dbReference type="OrthoDB" id="10253736at2759"/>
<comment type="similarity">
    <text evidence="1">Belongs to the short-chain dehydrogenases/reductases (SDR) family.</text>
</comment>
<gene>
    <name evidence="3" type="ORF">KLDO_g2861</name>
</gene>
<dbReference type="PANTHER" id="PTHR24322">
    <property type="entry name" value="PKSB"/>
    <property type="match status" value="1"/>
</dbReference>
<comment type="caution">
    <text evidence="3">The sequence shown here is derived from an EMBL/GenBank/DDBJ whole genome shotgun (WGS) entry which is preliminary data.</text>
</comment>
<evidence type="ECO:0000256" key="1">
    <source>
        <dbReference type="ARBA" id="ARBA00006484"/>
    </source>
</evidence>
<keyword evidence="2" id="KW-0560">Oxidoreductase</keyword>
<dbReference type="EMBL" id="CCBQ010000038">
    <property type="protein sequence ID" value="CDO94602.1"/>
    <property type="molecule type" value="Genomic_DNA"/>
</dbReference>
<dbReference type="GO" id="GO:0016616">
    <property type="term" value="F:oxidoreductase activity, acting on the CH-OH group of donors, NAD or NADP as acceptor"/>
    <property type="evidence" value="ECO:0007669"/>
    <property type="project" value="TreeGrafter"/>
</dbReference>
<dbReference type="Proteomes" id="UP000031516">
    <property type="component" value="Unassembled WGS sequence"/>
</dbReference>
<dbReference type="InterPro" id="IPR036291">
    <property type="entry name" value="NAD(P)-bd_dom_sf"/>
</dbReference>
<name>A0A0A8L8M8_9SACH</name>
<evidence type="ECO:0000313" key="4">
    <source>
        <dbReference type="Proteomes" id="UP000031516"/>
    </source>
</evidence>
<dbReference type="InterPro" id="IPR002347">
    <property type="entry name" value="SDR_fam"/>
</dbReference>
<keyword evidence="4" id="KW-1185">Reference proteome</keyword>
<dbReference type="SUPFAM" id="SSF51735">
    <property type="entry name" value="NAD(P)-binding Rossmann-fold domains"/>
    <property type="match status" value="1"/>
</dbReference>
<dbReference type="PANTHER" id="PTHR24322:SF736">
    <property type="entry name" value="RETINOL DEHYDROGENASE 10"/>
    <property type="match status" value="1"/>
</dbReference>
<dbReference type="AlphaFoldDB" id="A0A0A8L8M8"/>
<dbReference type="PRINTS" id="PR00081">
    <property type="entry name" value="GDHRDH"/>
</dbReference>
<evidence type="ECO:0000313" key="3">
    <source>
        <dbReference type="EMBL" id="CDO94602.1"/>
    </source>
</evidence>
<protein>
    <submittedName>
        <fullName evidence="3">WGS project CCBQ000000000 data, contig 00017</fullName>
    </submittedName>
</protein>
<accession>A0A0A8L8M8</accession>